<organism evidence="2 3">
    <name type="scientific">Nocardia tengchongensis</name>
    <dbReference type="NCBI Taxonomy" id="2055889"/>
    <lineage>
        <taxon>Bacteria</taxon>
        <taxon>Bacillati</taxon>
        <taxon>Actinomycetota</taxon>
        <taxon>Actinomycetes</taxon>
        <taxon>Mycobacteriales</taxon>
        <taxon>Nocardiaceae</taxon>
        <taxon>Nocardia</taxon>
    </lineage>
</organism>
<dbReference type="PANTHER" id="PTHR43433">
    <property type="entry name" value="HYDROLASE, ALPHA/BETA FOLD FAMILY PROTEIN"/>
    <property type="match status" value="1"/>
</dbReference>
<dbReference type="Pfam" id="PF00561">
    <property type="entry name" value="Abhydrolase_1"/>
    <property type="match status" value="1"/>
</dbReference>
<dbReference type="PANTHER" id="PTHR43433:SF5">
    <property type="entry name" value="AB HYDROLASE-1 DOMAIN-CONTAINING PROTEIN"/>
    <property type="match status" value="1"/>
</dbReference>
<proteinExistence type="predicted"/>
<gene>
    <name evidence="2" type="ORF">KHQ06_09645</name>
</gene>
<dbReference type="Proteomes" id="UP000683310">
    <property type="component" value="Chromosome"/>
</dbReference>
<accession>A0ABX8CTA6</accession>
<dbReference type="GO" id="GO:0016787">
    <property type="term" value="F:hydrolase activity"/>
    <property type="evidence" value="ECO:0007669"/>
    <property type="project" value="UniProtKB-KW"/>
</dbReference>
<dbReference type="SUPFAM" id="SSF53474">
    <property type="entry name" value="alpha/beta-Hydrolases"/>
    <property type="match status" value="1"/>
</dbReference>
<keyword evidence="3" id="KW-1185">Reference proteome</keyword>
<feature type="domain" description="AB hydrolase-1" evidence="1">
    <location>
        <begin position="25"/>
        <end position="246"/>
    </location>
</feature>
<protein>
    <submittedName>
        <fullName evidence="2">Alpha/beta fold hydrolase</fullName>
    </submittedName>
</protein>
<dbReference type="EMBL" id="CP074371">
    <property type="protein sequence ID" value="QVI23148.1"/>
    <property type="molecule type" value="Genomic_DNA"/>
</dbReference>
<sequence>MTNISPAHTDSAGIVLTTRVAGSGPAVVLAHGGGGGIDSNFGGLIPLLAADHLVIGSDYPADDTPLTLDGLADALVAEAVAQGAQTFSIVAFSLGTAVAIRAAVRHPERVRALVLTGGFARADNRARLNVELWARTLAAADHAAFARLVLLAGFSAEFVNAVPEDSLSELVRQLAADIPGGTAAQAALVATADVRADLARVAVPALVIGMADDLLCDPANAREQAAGIAGSEYVELSGGHIVMVEQPDAWHTTVLDFLARQRNAG</sequence>
<dbReference type="InterPro" id="IPR000073">
    <property type="entry name" value="AB_hydrolase_1"/>
</dbReference>
<dbReference type="Gene3D" id="3.40.50.1820">
    <property type="entry name" value="alpha/beta hydrolase"/>
    <property type="match status" value="1"/>
</dbReference>
<dbReference type="InterPro" id="IPR029058">
    <property type="entry name" value="AB_hydrolase_fold"/>
</dbReference>
<name>A0ABX8CTA6_9NOCA</name>
<keyword evidence="2" id="KW-0378">Hydrolase</keyword>
<evidence type="ECO:0000313" key="2">
    <source>
        <dbReference type="EMBL" id="QVI23148.1"/>
    </source>
</evidence>
<dbReference type="InterPro" id="IPR050471">
    <property type="entry name" value="AB_hydrolase"/>
</dbReference>
<reference evidence="2 3" key="1">
    <citation type="submission" date="2021-04" db="EMBL/GenBank/DDBJ databases">
        <title>Nocardia tengchongensis.</title>
        <authorList>
            <person name="Zhuang k."/>
            <person name="Ran Y."/>
            <person name="Li W."/>
        </authorList>
    </citation>
    <scope>NUCLEOTIDE SEQUENCE [LARGE SCALE GENOMIC DNA]</scope>
    <source>
        <strain evidence="2 3">CFH S0057</strain>
    </source>
</reference>
<evidence type="ECO:0000259" key="1">
    <source>
        <dbReference type="Pfam" id="PF00561"/>
    </source>
</evidence>
<evidence type="ECO:0000313" key="3">
    <source>
        <dbReference type="Proteomes" id="UP000683310"/>
    </source>
</evidence>